<keyword evidence="1" id="KW-0472">Membrane</keyword>
<dbReference type="EMBL" id="AP026867">
    <property type="protein sequence ID" value="BDS11430.1"/>
    <property type="molecule type" value="Genomic_DNA"/>
</dbReference>
<feature type="transmembrane region" description="Helical" evidence="1">
    <location>
        <begin position="185"/>
        <end position="204"/>
    </location>
</feature>
<dbReference type="Proteomes" id="UP001060919">
    <property type="component" value="Chromosome"/>
</dbReference>
<feature type="transmembrane region" description="Helical" evidence="1">
    <location>
        <begin position="123"/>
        <end position="141"/>
    </location>
</feature>
<sequence>MRQVSNYIFSIVYYLSLSYFTYLMVLISLQYIPIQFDVAFLNIKQDEIQNRYYQIAFFSHVYTSIFVLIAGIIQCSELIRNKTPLVHRVSGKLYIFLVLCIASPSGFIMALHANGGLFSKLSFSIQAVLWFLFTYLAYKYIKKKEWVKHRNFMLRSYALTLSAISLRLFKWMIVTAFELPPMDTYKIVAWLGWTINLMMVEIYLMNKKATFNNDNIPNNSYRKAGFEADSINRYSKNN</sequence>
<dbReference type="InterPro" id="IPR018750">
    <property type="entry name" value="DUF2306_membrane"/>
</dbReference>
<protein>
    <submittedName>
        <fullName evidence="2">DUF2306 domain-containing protein</fullName>
    </submittedName>
</protein>
<feature type="transmembrane region" description="Helical" evidence="1">
    <location>
        <begin position="12"/>
        <end position="32"/>
    </location>
</feature>
<keyword evidence="3" id="KW-1185">Reference proteome</keyword>
<reference evidence="2" key="1">
    <citation type="submission" date="2022-09" db="EMBL/GenBank/DDBJ databases">
        <title>Aureispira anguillicida sp. nov., isolated from Leptocephalus of Japanese eel Anguilla japonica.</title>
        <authorList>
            <person name="Yuasa K."/>
            <person name="Mekata T."/>
            <person name="Ikunari K."/>
        </authorList>
    </citation>
    <scope>NUCLEOTIDE SEQUENCE</scope>
    <source>
        <strain evidence="2">EL160426</strain>
    </source>
</reference>
<evidence type="ECO:0000313" key="2">
    <source>
        <dbReference type="EMBL" id="BDS11430.1"/>
    </source>
</evidence>
<name>A0A915YE86_9BACT</name>
<dbReference type="AlphaFoldDB" id="A0A915YE86"/>
<evidence type="ECO:0000313" key="3">
    <source>
        <dbReference type="Proteomes" id="UP001060919"/>
    </source>
</evidence>
<feature type="transmembrane region" description="Helical" evidence="1">
    <location>
        <begin position="52"/>
        <end position="73"/>
    </location>
</feature>
<dbReference type="Pfam" id="PF10067">
    <property type="entry name" value="DUF2306"/>
    <property type="match status" value="1"/>
</dbReference>
<keyword evidence="1" id="KW-1133">Transmembrane helix</keyword>
<keyword evidence="1" id="KW-0812">Transmembrane</keyword>
<accession>A0A915YE86</accession>
<organism evidence="2 3">
    <name type="scientific">Aureispira anguillae</name>
    <dbReference type="NCBI Taxonomy" id="2864201"/>
    <lineage>
        <taxon>Bacteria</taxon>
        <taxon>Pseudomonadati</taxon>
        <taxon>Bacteroidota</taxon>
        <taxon>Saprospiria</taxon>
        <taxon>Saprospirales</taxon>
        <taxon>Saprospiraceae</taxon>
        <taxon>Aureispira</taxon>
    </lineage>
</organism>
<feature type="transmembrane region" description="Helical" evidence="1">
    <location>
        <begin position="93"/>
        <end position="111"/>
    </location>
</feature>
<evidence type="ECO:0000256" key="1">
    <source>
        <dbReference type="SAM" id="Phobius"/>
    </source>
</evidence>
<feature type="transmembrane region" description="Helical" evidence="1">
    <location>
        <begin position="153"/>
        <end position="173"/>
    </location>
</feature>
<gene>
    <name evidence="2" type="ORF">AsAng_0021440</name>
</gene>
<proteinExistence type="predicted"/>
<dbReference type="KEGG" id="aup:AsAng_0021440"/>